<evidence type="ECO:0000256" key="8">
    <source>
        <dbReference type="SAM" id="Phobius"/>
    </source>
</evidence>
<organism evidence="9 10">
    <name type="scientific">Caballeronia calidae</name>
    <dbReference type="NCBI Taxonomy" id="1777139"/>
    <lineage>
        <taxon>Bacteria</taxon>
        <taxon>Pseudomonadati</taxon>
        <taxon>Pseudomonadota</taxon>
        <taxon>Betaproteobacteria</taxon>
        <taxon>Burkholderiales</taxon>
        <taxon>Burkholderiaceae</taxon>
        <taxon>Caballeronia</taxon>
    </lineage>
</organism>
<dbReference type="GO" id="GO:0046872">
    <property type="term" value="F:metal ion binding"/>
    <property type="evidence" value="ECO:0007669"/>
    <property type="project" value="UniProtKB-KW"/>
</dbReference>
<keyword evidence="7" id="KW-0479">Metal-binding</keyword>
<evidence type="ECO:0000256" key="5">
    <source>
        <dbReference type="ARBA" id="ARBA00022989"/>
    </source>
</evidence>
<feature type="transmembrane region" description="Helical" evidence="8">
    <location>
        <begin position="6"/>
        <end position="27"/>
    </location>
</feature>
<dbReference type="EMBL" id="FCOX02000022">
    <property type="protein sequence ID" value="SAK84108.1"/>
    <property type="molecule type" value="Genomic_DNA"/>
</dbReference>
<evidence type="ECO:0000256" key="3">
    <source>
        <dbReference type="ARBA" id="ARBA00022679"/>
    </source>
</evidence>
<dbReference type="GO" id="GO:0005886">
    <property type="term" value="C:plasma membrane"/>
    <property type="evidence" value="ECO:0007669"/>
    <property type="project" value="UniProtKB-SubCell"/>
</dbReference>
<name>A0A158CP63_9BURK</name>
<sequence length="380" mass="41039">MLNLALGFISSFCMTLLIVRFGGRYGALSLDHDLKGVQKNHSYPVPRIGGIALMVAACVTFTLGGTVFDGNPLGESMLLLLCAAPAFASGVIEDLTKRVSVRARLLSAMLAALVGVFLLNGVIGRVDLPLIDPILSVAPIAIGLTVLAVAGLTNAVNIIDGFNGLAAVVSILIFGSIGYVAHEVGDWLVMSVALTMIGAIGGFAIWNYPAASIFLGDGGAYFIGFTIAELLVLLVARHPNICAWYPIVVAIYPAFETLFSIYRRRIVRGRPVGAPDGIHLHTLIFKRVVRKGTDPRQRQRRNARTSPYLWVLSMIGIVPASLFWHNPVVLAVTAVVFVVAYVWLYTAIVRFRTPRWLVSSQGIVTAPVPEQTHHKQSERS</sequence>
<evidence type="ECO:0000256" key="1">
    <source>
        <dbReference type="ARBA" id="ARBA00004651"/>
    </source>
</evidence>
<keyword evidence="3 9" id="KW-0808">Transferase</keyword>
<keyword evidence="7" id="KW-0460">Magnesium</keyword>
<dbReference type="Proteomes" id="UP000071859">
    <property type="component" value="Unassembled WGS sequence"/>
</dbReference>
<feature type="transmembrane region" description="Helical" evidence="8">
    <location>
        <begin position="218"/>
        <end position="237"/>
    </location>
</feature>
<feature type="transmembrane region" description="Helical" evidence="8">
    <location>
        <begin position="187"/>
        <end position="206"/>
    </location>
</feature>
<dbReference type="OrthoDB" id="9783652at2"/>
<proteinExistence type="predicted"/>
<feature type="transmembrane region" description="Helical" evidence="8">
    <location>
        <begin position="74"/>
        <end position="93"/>
    </location>
</feature>
<comment type="subcellular location">
    <subcellularLocation>
        <location evidence="1">Cell membrane</location>
        <topology evidence="1">Multi-pass membrane protein</topology>
    </subcellularLocation>
</comment>
<keyword evidence="6 8" id="KW-0472">Membrane</keyword>
<feature type="transmembrane region" description="Helical" evidence="8">
    <location>
        <begin position="130"/>
        <end position="150"/>
    </location>
</feature>
<comment type="cofactor">
    <cofactor evidence="7">
        <name>Mg(2+)</name>
        <dbReference type="ChEBI" id="CHEBI:18420"/>
    </cofactor>
</comment>
<dbReference type="AlphaFoldDB" id="A0A158CP63"/>
<protein>
    <submittedName>
        <fullName evidence="9">Glycosyl transferase family protein</fullName>
    </submittedName>
</protein>
<evidence type="ECO:0000256" key="4">
    <source>
        <dbReference type="ARBA" id="ARBA00022692"/>
    </source>
</evidence>
<reference evidence="9" key="1">
    <citation type="submission" date="2016-01" db="EMBL/GenBank/DDBJ databases">
        <authorList>
            <person name="Peeters C."/>
        </authorList>
    </citation>
    <scope>NUCLEOTIDE SEQUENCE</scope>
    <source>
        <strain evidence="9">LMG 29321</strain>
    </source>
</reference>
<evidence type="ECO:0000256" key="6">
    <source>
        <dbReference type="ARBA" id="ARBA00023136"/>
    </source>
</evidence>
<feature type="binding site" evidence="7">
    <location>
        <position position="157"/>
    </location>
    <ligand>
        <name>Mg(2+)</name>
        <dbReference type="ChEBI" id="CHEBI:18420"/>
    </ligand>
</feature>
<feature type="transmembrane region" description="Helical" evidence="8">
    <location>
        <begin position="330"/>
        <end position="351"/>
    </location>
</feature>
<evidence type="ECO:0000256" key="2">
    <source>
        <dbReference type="ARBA" id="ARBA00022475"/>
    </source>
</evidence>
<feature type="transmembrane region" description="Helical" evidence="8">
    <location>
        <begin position="307"/>
        <end position="324"/>
    </location>
</feature>
<evidence type="ECO:0000313" key="9">
    <source>
        <dbReference type="EMBL" id="SAK84108.1"/>
    </source>
</evidence>
<feature type="transmembrane region" description="Helical" evidence="8">
    <location>
        <begin position="243"/>
        <end position="262"/>
    </location>
</feature>
<feature type="transmembrane region" description="Helical" evidence="8">
    <location>
        <begin position="48"/>
        <end position="68"/>
    </location>
</feature>
<keyword evidence="4 8" id="KW-0812">Transmembrane</keyword>
<dbReference type="PANTHER" id="PTHR22926">
    <property type="entry name" value="PHOSPHO-N-ACETYLMURAMOYL-PENTAPEPTIDE-TRANSFERASE"/>
    <property type="match status" value="1"/>
</dbReference>
<feature type="transmembrane region" description="Helical" evidence="8">
    <location>
        <begin position="105"/>
        <end position="124"/>
    </location>
</feature>
<dbReference type="InterPro" id="IPR000715">
    <property type="entry name" value="Glycosyl_transferase_4"/>
</dbReference>
<evidence type="ECO:0000313" key="10">
    <source>
        <dbReference type="Proteomes" id="UP000071859"/>
    </source>
</evidence>
<feature type="transmembrane region" description="Helical" evidence="8">
    <location>
        <begin position="162"/>
        <end position="181"/>
    </location>
</feature>
<dbReference type="Pfam" id="PF00953">
    <property type="entry name" value="Glycos_transf_4"/>
    <property type="match status" value="1"/>
</dbReference>
<keyword evidence="10" id="KW-1185">Reference proteome</keyword>
<gene>
    <name evidence="9" type="ORF">AWB78_04194</name>
</gene>
<keyword evidence="2" id="KW-1003">Cell membrane</keyword>
<evidence type="ECO:0000256" key="7">
    <source>
        <dbReference type="PIRSR" id="PIRSR600715-1"/>
    </source>
</evidence>
<comment type="caution">
    <text evidence="9">The sequence shown here is derived from an EMBL/GenBank/DDBJ whole genome shotgun (WGS) entry which is preliminary data.</text>
</comment>
<dbReference type="GO" id="GO:0071555">
    <property type="term" value="P:cell wall organization"/>
    <property type="evidence" value="ECO:0007669"/>
    <property type="project" value="TreeGrafter"/>
</dbReference>
<dbReference type="GO" id="GO:0009103">
    <property type="term" value="P:lipopolysaccharide biosynthetic process"/>
    <property type="evidence" value="ECO:0007669"/>
    <property type="project" value="TreeGrafter"/>
</dbReference>
<dbReference type="CDD" id="cd06912">
    <property type="entry name" value="GT_MraY_like"/>
    <property type="match status" value="1"/>
</dbReference>
<dbReference type="PANTHER" id="PTHR22926:SF3">
    <property type="entry name" value="UNDECAPRENYL-PHOSPHATE ALPHA-N-ACETYLGLUCOSAMINYL 1-PHOSPHATE TRANSFERASE"/>
    <property type="match status" value="1"/>
</dbReference>
<keyword evidence="5 8" id="KW-1133">Transmembrane helix</keyword>
<dbReference type="GO" id="GO:0044038">
    <property type="term" value="P:cell wall macromolecule biosynthetic process"/>
    <property type="evidence" value="ECO:0007669"/>
    <property type="project" value="TreeGrafter"/>
</dbReference>
<accession>A0A158CP63</accession>
<dbReference type="GO" id="GO:0016780">
    <property type="term" value="F:phosphotransferase activity, for other substituted phosphate groups"/>
    <property type="evidence" value="ECO:0007669"/>
    <property type="project" value="InterPro"/>
</dbReference>
<feature type="binding site" evidence="7">
    <location>
        <position position="217"/>
    </location>
    <ligand>
        <name>Mg(2+)</name>
        <dbReference type="ChEBI" id="CHEBI:18420"/>
    </ligand>
</feature>
<dbReference type="RefSeq" id="WP_062607571.1">
    <property type="nucleotide sequence ID" value="NZ_FCOX02000022.1"/>
</dbReference>